<evidence type="ECO:0000313" key="1">
    <source>
        <dbReference type="EMBL" id="KAJ8623775.1"/>
    </source>
</evidence>
<evidence type="ECO:0000313" key="2">
    <source>
        <dbReference type="Proteomes" id="UP001234297"/>
    </source>
</evidence>
<gene>
    <name evidence="1" type="ORF">MRB53_032305</name>
</gene>
<name>A0ACC2KRH2_PERAE</name>
<sequence>MKWNLLTPLCRIYDTVHKHSVSGKLLLDADVYDAARTTMQRVRTGGKLEISPFRPTKSFESLDFSESSTFEVLLRSNRGFSSFESKKTGGLAKALELRSAFQSSELFVSWIDMKKIFESTVKS</sequence>
<dbReference type="Proteomes" id="UP001234297">
    <property type="component" value="Chromosome 11"/>
</dbReference>
<keyword evidence="2" id="KW-1185">Reference proteome</keyword>
<proteinExistence type="predicted"/>
<reference evidence="1 2" key="1">
    <citation type="journal article" date="2022" name="Hortic Res">
        <title>A haplotype resolved chromosomal level avocado genome allows analysis of novel avocado genes.</title>
        <authorList>
            <person name="Nath O."/>
            <person name="Fletcher S.J."/>
            <person name="Hayward A."/>
            <person name="Shaw L.M."/>
            <person name="Masouleh A.K."/>
            <person name="Furtado A."/>
            <person name="Henry R.J."/>
            <person name="Mitter N."/>
        </authorList>
    </citation>
    <scope>NUCLEOTIDE SEQUENCE [LARGE SCALE GENOMIC DNA]</scope>
    <source>
        <strain evidence="2">cv. Hass</strain>
    </source>
</reference>
<dbReference type="EMBL" id="CM056819">
    <property type="protein sequence ID" value="KAJ8623775.1"/>
    <property type="molecule type" value="Genomic_DNA"/>
</dbReference>
<comment type="caution">
    <text evidence="1">The sequence shown here is derived from an EMBL/GenBank/DDBJ whole genome shotgun (WGS) entry which is preliminary data.</text>
</comment>
<protein>
    <submittedName>
        <fullName evidence="1">Uncharacterized protein</fullName>
    </submittedName>
</protein>
<accession>A0ACC2KRH2</accession>
<organism evidence="1 2">
    <name type="scientific">Persea americana</name>
    <name type="common">Avocado</name>
    <dbReference type="NCBI Taxonomy" id="3435"/>
    <lineage>
        <taxon>Eukaryota</taxon>
        <taxon>Viridiplantae</taxon>
        <taxon>Streptophyta</taxon>
        <taxon>Embryophyta</taxon>
        <taxon>Tracheophyta</taxon>
        <taxon>Spermatophyta</taxon>
        <taxon>Magnoliopsida</taxon>
        <taxon>Magnoliidae</taxon>
        <taxon>Laurales</taxon>
        <taxon>Lauraceae</taxon>
        <taxon>Persea</taxon>
    </lineage>
</organism>